<dbReference type="SUPFAM" id="SSF53098">
    <property type="entry name" value="Ribonuclease H-like"/>
    <property type="match status" value="1"/>
</dbReference>
<dbReference type="PANTHER" id="PTHR46880">
    <property type="entry name" value="RAS-ASSOCIATING DOMAIN-CONTAINING PROTEIN"/>
    <property type="match status" value="1"/>
</dbReference>
<dbReference type="STRING" id="400682.A0A1X7UWP9"/>
<protein>
    <recommendedName>
        <fullName evidence="1">HAT C-terminal dimerisation domain-containing protein</fullName>
    </recommendedName>
</protein>
<sequence length="171" mass="20012">MSVFDPRNLPAREEELFNYGTDKINMLTSFYGSPQKVILDGQEAVSQRDIHHEETASEWKLFRRIIFKQYRDKSLQDVLLTLIGKDDMRAGFPNLSKLAEILEVIPVTTATVERSFSSMKLIKTRLRSRMGEETLEHTMRICIEGPQQLSEQTLEHIIDEYRKIKRRKIVL</sequence>
<evidence type="ECO:0000313" key="2">
    <source>
        <dbReference type="EnsemblMetazoa" id="Aqu2.1.32405_001"/>
    </source>
</evidence>
<accession>A0A1X7UWP9</accession>
<dbReference type="OMA" id="AMRREWP"/>
<proteinExistence type="predicted"/>
<reference evidence="2" key="1">
    <citation type="submission" date="2017-05" db="UniProtKB">
        <authorList>
            <consortium name="EnsemblMetazoa"/>
        </authorList>
    </citation>
    <scope>IDENTIFICATION</scope>
</reference>
<dbReference type="PANTHER" id="PTHR46880:SF5">
    <property type="entry name" value="DUF4371 DOMAIN-CONTAINING PROTEIN"/>
    <property type="match status" value="1"/>
</dbReference>
<dbReference type="Pfam" id="PF05699">
    <property type="entry name" value="Dimer_Tnp_hAT"/>
    <property type="match status" value="1"/>
</dbReference>
<evidence type="ECO:0000259" key="1">
    <source>
        <dbReference type="Pfam" id="PF05699"/>
    </source>
</evidence>
<dbReference type="InParanoid" id="A0A1X7UWP9"/>
<organism evidence="2">
    <name type="scientific">Amphimedon queenslandica</name>
    <name type="common">Sponge</name>
    <dbReference type="NCBI Taxonomy" id="400682"/>
    <lineage>
        <taxon>Eukaryota</taxon>
        <taxon>Metazoa</taxon>
        <taxon>Porifera</taxon>
        <taxon>Demospongiae</taxon>
        <taxon>Heteroscleromorpha</taxon>
        <taxon>Haplosclerida</taxon>
        <taxon>Niphatidae</taxon>
        <taxon>Amphimedon</taxon>
    </lineage>
</organism>
<name>A0A1X7UWP9_AMPQE</name>
<dbReference type="InterPro" id="IPR008906">
    <property type="entry name" value="HATC_C_dom"/>
</dbReference>
<dbReference type="GO" id="GO:0046983">
    <property type="term" value="F:protein dimerization activity"/>
    <property type="evidence" value="ECO:0007669"/>
    <property type="project" value="InterPro"/>
</dbReference>
<feature type="domain" description="HAT C-terminal dimerisation" evidence="1">
    <location>
        <begin position="89"/>
        <end position="139"/>
    </location>
</feature>
<dbReference type="EnsemblMetazoa" id="Aqu2.1.32405_001">
    <property type="protein sequence ID" value="Aqu2.1.32405_001"/>
    <property type="gene ID" value="Aqu2.1.32405"/>
</dbReference>
<dbReference type="InterPro" id="IPR012337">
    <property type="entry name" value="RNaseH-like_sf"/>
</dbReference>
<dbReference type="AlphaFoldDB" id="A0A1X7UWP9"/>